<dbReference type="PANTHER" id="PTHR31717">
    <property type="entry name" value="ZINC FINGER PROTEIN CONSTANS-LIKE 10"/>
    <property type="match status" value="1"/>
</dbReference>
<accession>A0A6A6MFX2</accession>
<gene>
    <name evidence="6" type="ORF">GH714_018189</name>
</gene>
<protein>
    <recommendedName>
        <fullName evidence="5">B box-type domain-containing protein</fullName>
    </recommendedName>
</protein>
<reference evidence="6 7" key="1">
    <citation type="journal article" date="2020" name="Mol. Plant">
        <title>The Chromosome-Based Rubber Tree Genome Provides New Insights into Spurge Genome Evolution and Rubber Biosynthesis.</title>
        <authorList>
            <person name="Liu J."/>
            <person name="Shi C."/>
            <person name="Shi C.C."/>
            <person name="Li W."/>
            <person name="Zhang Q.J."/>
            <person name="Zhang Y."/>
            <person name="Li K."/>
            <person name="Lu H.F."/>
            <person name="Shi C."/>
            <person name="Zhu S.T."/>
            <person name="Xiao Z.Y."/>
            <person name="Nan H."/>
            <person name="Yue Y."/>
            <person name="Zhu X.G."/>
            <person name="Wu Y."/>
            <person name="Hong X.N."/>
            <person name="Fan G.Y."/>
            <person name="Tong Y."/>
            <person name="Zhang D."/>
            <person name="Mao C.L."/>
            <person name="Liu Y.L."/>
            <person name="Hao S.J."/>
            <person name="Liu W.Q."/>
            <person name="Lv M.Q."/>
            <person name="Zhang H.B."/>
            <person name="Liu Y."/>
            <person name="Hu-Tang G.R."/>
            <person name="Wang J.P."/>
            <person name="Wang J.H."/>
            <person name="Sun Y.H."/>
            <person name="Ni S.B."/>
            <person name="Chen W.B."/>
            <person name="Zhang X.C."/>
            <person name="Jiao Y.N."/>
            <person name="Eichler E.E."/>
            <person name="Li G.H."/>
            <person name="Liu X."/>
            <person name="Gao L.Z."/>
        </authorList>
    </citation>
    <scope>NUCLEOTIDE SEQUENCE [LARGE SCALE GENOMIC DNA]</scope>
    <source>
        <strain evidence="7">cv. GT1</strain>
        <tissue evidence="6">Leaf</tissue>
    </source>
</reference>
<keyword evidence="7" id="KW-1185">Reference proteome</keyword>
<keyword evidence="1" id="KW-0479">Metal-binding</keyword>
<dbReference type="CDD" id="cd19821">
    <property type="entry name" value="Bbox1_BBX-like"/>
    <property type="match status" value="1"/>
</dbReference>
<dbReference type="AlphaFoldDB" id="A0A6A6MFX2"/>
<evidence type="ECO:0000256" key="2">
    <source>
        <dbReference type="ARBA" id="ARBA00022771"/>
    </source>
</evidence>
<keyword evidence="3" id="KW-0862">Zinc</keyword>
<evidence type="ECO:0000256" key="1">
    <source>
        <dbReference type="ARBA" id="ARBA00022723"/>
    </source>
</evidence>
<keyword evidence="2 4" id="KW-0863">Zinc-finger</keyword>
<evidence type="ECO:0000256" key="3">
    <source>
        <dbReference type="ARBA" id="ARBA00022833"/>
    </source>
</evidence>
<evidence type="ECO:0000313" key="6">
    <source>
        <dbReference type="EMBL" id="KAF2310889.1"/>
    </source>
</evidence>
<dbReference type="GO" id="GO:0008270">
    <property type="term" value="F:zinc ion binding"/>
    <property type="evidence" value="ECO:0007669"/>
    <property type="project" value="UniProtKB-KW"/>
</dbReference>
<evidence type="ECO:0000259" key="5">
    <source>
        <dbReference type="PROSITE" id="PS50119"/>
    </source>
</evidence>
<comment type="caution">
    <text evidence="6">The sequence shown here is derived from an EMBL/GenBank/DDBJ whole genome shotgun (WGS) entry which is preliminary data.</text>
</comment>
<dbReference type="InterPro" id="IPR000315">
    <property type="entry name" value="Znf_B-box"/>
</dbReference>
<sequence length="459" mass="51034">MEKICEFCTALRPVVYCKADAAYLCLSCDAKVHSANALSNRHLRTLLCDSCRNRPAYARCLDHRMFVCRVCDQTIHGVSPQHQKWSVSSYLGCPSAKDFAALWGFELEELDKSAIQDQLFPASCASVQPSAASFDIPRPRESCQQIGSSSSTSKVNYSTFASGTHSEVQWSSKQTEISGTGQQQQNNDFILQQILDLKRLQLTEMDKSSPVVRAREEMDVSSSIFETLDKLDDSVDHFRHSQVPGNSGYPLQDLKVDSLPLSFSQPENLPLPSTAANPLLGESFWQCKSPIQSSQLWSQNMQDLGVCEDIVSHDDFNMPDLDITFRNFEELFGTEKDPDPSGHCLMIKDTFIASSFVYVSQPGHMDKDKVPSSQIYDLPGTLHSPRTIRPSYSAMSISLLRFSTESSGTEYLDSGLSPHVTGAEVSCHSPDIEGAHSDIKENGMTRYKVKQKTRVKVLA</sequence>
<name>A0A6A6MFX2_HEVBR</name>
<feature type="domain" description="B box-type" evidence="5">
    <location>
        <begin position="43"/>
        <end position="87"/>
    </location>
</feature>
<proteinExistence type="predicted"/>
<dbReference type="InterPro" id="IPR049808">
    <property type="entry name" value="CONSTANS-like_Bbox1"/>
</dbReference>
<evidence type="ECO:0000256" key="4">
    <source>
        <dbReference type="PROSITE-ProRule" id="PRU00024"/>
    </source>
</evidence>
<dbReference type="Proteomes" id="UP000467840">
    <property type="component" value="Chromosome 14"/>
</dbReference>
<dbReference type="SMART" id="SM00336">
    <property type="entry name" value="BBOX"/>
    <property type="match status" value="2"/>
</dbReference>
<evidence type="ECO:0000313" key="7">
    <source>
        <dbReference type="Proteomes" id="UP000467840"/>
    </source>
</evidence>
<dbReference type="PROSITE" id="PS50119">
    <property type="entry name" value="ZF_BBOX"/>
    <property type="match status" value="2"/>
</dbReference>
<feature type="domain" description="B box-type" evidence="5">
    <location>
        <begin position="1"/>
        <end position="47"/>
    </location>
</feature>
<dbReference type="EMBL" id="JAAGAX010000006">
    <property type="protein sequence ID" value="KAF2310889.1"/>
    <property type="molecule type" value="Genomic_DNA"/>
</dbReference>
<organism evidence="6 7">
    <name type="scientific">Hevea brasiliensis</name>
    <name type="common">Para rubber tree</name>
    <name type="synonym">Siphonia brasiliensis</name>
    <dbReference type="NCBI Taxonomy" id="3981"/>
    <lineage>
        <taxon>Eukaryota</taxon>
        <taxon>Viridiplantae</taxon>
        <taxon>Streptophyta</taxon>
        <taxon>Embryophyta</taxon>
        <taxon>Tracheophyta</taxon>
        <taxon>Spermatophyta</taxon>
        <taxon>Magnoliopsida</taxon>
        <taxon>eudicotyledons</taxon>
        <taxon>Gunneridae</taxon>
        <taxon>Pentapetalae</taxon>
        <taxon>rosids</taxon>
        <taxon>fabids</taxon>
        <taxon>Malpighiales</taxon>
        <taxon>Euphorbiaceae</taxon>
        <taxon>Crotonoideae</taxon>
        <taxon>Micrandreae</taxon>
        <taxon>Hevea</taxon>
    </lineage>
</organism>
<dbReference type="PANTHER" id="PTHR31717:SF40">
    <property type="entry name" value="ZINC FINGER PROTEIN CONSTANS-LIKE 10"/>
    <property type="match status" value="1"/>
</dbReference>